<dbReference type="AlphaFoldDB" id="A0A239AID8"/>
<sequence length="162" mass="15444">MSTSSPAGFSRRRLLAGAGGLALLAAGCTSGGADGGSAGDAARAAAQDDRLAGQVPVQEAVVAAYDAAAAADPGLGGRVTPLAAQAREQLDRLREAAPSATASATAPAPAPPAGADVLGWLREQVAAATASHADACLDASGARAALLGSVAAGLRGHEAALV</sequence>
<gene>
    <name evidence="1" type="ORF">SAMN04488107_0829</name>
</gene>
<dbReference type="RefSeq" id="WP_245816966.1">
    <property type="nucleotide sequence ID" value="NZ_FZOH01000001.1"/>
</dbReference>
<name>A0A239AID8_9ACTN</name>
<dbReference type="EMBL" id="FZOH01000001">
    <property type="protein sequence ID" value="SNR95417.1"/>
    <property type="molecule type" value="Genomic_DNA"/>
</dbReference>
<accession>A0A239AID8</accession>
<dbReference type="InterPro" id="IPR006311">
    <property type="entry name" value="TAT_signal"/>
</dbReference>
<dbReference type="PROSITE" id="PS51318">
    <property type="entry name" value="TAT"/>
    <property type="match status" value="1"/>
</dbReference>
<evidence type="ECO:0000313" key="2">
    <source>
        <dbReference type="Proteomes" id="UP000198386"/>
    </source>
</evidence>
<proteinExistence type="predicted"/>
<protein>
    <recommendedName>
        <fullName evidence="3">DUF4439 domain-containing protein</fullName>
    </recommendedName>
</protein>
<reference evidence="2" key="1">
    <citation type="submission" date="2017-06" db="EMBL/GenBank/DDBJ databases">
        <authorList>
            <person name="Varghese N."/>
            <person name="Submissions S."/>
        </authorList>
    </citation>
    <scope>NUCLEOTIDE SEQUENCE [LARGE SCALE GENOMIC DNA]</scope>
    <source>
        <strain evidence="2">DSM 45423</strain>
    </source>
</reference>
<keyword evidence="2" id="KW-1185">Reference proteome</keyword>
<evidence type="ECO:0000313" key="1">
    <source>
        <dbReference type="EMBL" id="SNR95417.1"/>
    </source>
</evidence>
<evidence type="ECO:0008006" key="3">
    <source>
        <dbReference type="Google" id="ProtNLM"/>
    </source>
</evidence>
<dbReference type="Proteomes" id="UP000198386">
    <property type="component" value="Unassembled WGS sequence"/>
</dbReference>
<organism evidence="1 2">
    <name type="scientific">Geodermatophilus saharensis</name>
    <dbReference type="NCBI Taxonomy" id="1137994"/>
    <lineage>
        <taxon>Bacteria</taxon>
        <taxon>Bacillati</taxon>
        <taxon>Actinomycetota</taxon>
        <taxon>Actinomycetes</taxon>
        <taxon>Geodermatophilales</taxon>
        <taxon>Geodermatophilaceae</taxon>
        <taxon>Geodermatophilus</taxon>
    </lineage>
</organism>